<dbReference type="Proteomes" id="UP000054321">
    <property type="component" value="Unassembled WGS sequence"/>
</dbReference>
<protein>
    <recommendedName>
        <fullName evidence="2">DRBM domain-containing protein</fullName>
    </recommendedName>
</protein>
<evidence type="ECO:0000256" key="1">
    <source>
        <dbReference type="SAM" id="MobiDB-lite"/>
    </source>
</evidence>
<dbReference type="InParanoid" id="A0A0C3CHX0"/>
<gene>
    <name evidence="3" type="ORF">OIDMADRAFT_56933</name>
</gene>
<evidence type="ECO:0000313" key="4">
    <source>
        <dbReference type="Proteomes" id="UP000054321"/>
    </source>
</evidence>
<accession>A0A0C3CHX0</accession>
<reference evidence="4" key="2">
    <citation type="submission" date="2015-01" db="EMBL/GenBank/DDBJ databases">
        <title>Evolutionary Origins and Diversification of the Mycorrhizal Mutualists.</title>
        <authorList>
            <consortium name="DOE Joint Genome Institute"/>
            <consortium name="Mycorrhizal Genomics Consortium"/>
            <person name="Kohler A."/>
            <person name="Kuo A."/>
            <person name="Nagy L.G."/>
            <person name="Floudas D."/>
            <person name="Copeland A."/>
            <person name="Barry K.W."/>
            <person name="Cichocki N."/>
            <person name="Veneault-Fourrey C."/>
            <person name="LaButti K."/>
            <person name="Lindquist E.A."/>
            <person name="Lipzen A."/>
            <person name="Lundell T."/>
            <person name="Morin E."/>
            <person name="Murat C."/>
            <person name="Riley R."/>
            <person name="Ohm R."/>
            <person name="Sun H."/>
            <person name="Tunlid A."/>
            <person name="Henrissat B."/>
            <person name="Grigoriev I.V."/>
            <person name="Hibbett D.S."/>
            <person name="Martin F."/>
        </authorList>
    </citation>
    <scope>NUCLEOTIDE SEQUENCE [LARGE SCALE GENOMIC DNA]</scope>
    <source>
        <strain evidence="4">Zn</strain>
    </source>
</reference>
<evidence type="ECO:0000313" key="3">
    <source>
        <dbReference type="EMBL" id="KIM98583.1"/>
    </source>
</evidence>
<dbReference type="AlphaFoldDB" id="A0A0C3CHX0"/>
<dbReference type="HOGENOM" id="CLU_069186_0_0_1"/>
<name>A0A0C3CHX0_OIDMZ</name>
<evidence type="ECO:0000259" key="2">
    <source>
        <dbReference type="Pfam" id="PF00035"/>
    </source>
</evidence>
<keyword evidence="4" id="KW-1185">Reference proteome</keyword>
<feature type="domain" description="DRBM" evidence="2">
    <location>
        <begin position="273"/>
        <end position="336"/>
    </location>
</feature>
<feature type="region of interest" description="Disordered" evidence="1">
    <location>
        <begin position="218"/>
        <end position="252"/>
    </location>
</feature>
<feature type="compositionally biased region" description="Polar residues" evidence="1">
    <location>
        <begin position="218"/>
        <end position="249"/>
    </location>
</feature>
<dbReference type="Gene3D" id="3.30.160.20">
    <property type="match status" value="1"/>
</dbReference>
<sequence>MGSFPLTFKRLKESCLKITSSNIRSKSSAIQQAADTSLSSEFKTSSAVPVDEILELPTNDPKNPLNKVFELPANTMLPEESTAKVICEGSPSPKDRWLGAKLLEITISIVASRSISAHASEDEIEKLCQEMKKDFPFEQCFKELDVGRGTELEGSNYPRLLESLLGQICLQGKSDFSDIFSKLGRNIDPWPNRNQKYLVQPLQPHPDHATQEVAILGSTSQDTTTEEGSTSDANHPTRSTSQRLVSETPPTEVDEKFERLLRNLDEVRELPRYKSVFYEYGNLTGFRPSYVYNERQLGFKTMYYCTATFRGVEVVGLECGNKKDAGHMASKALAEKLLAGSQCRA</sequence>
<organism evidence="3 4">
    <name type="scientific">Oidiodendron maius (strain Zn)</name>
    <dbReference type="NCBI Taxonomy" id="913774"/>
    <lineage>
        <taxon>Eukaryota</taxon>
        <taxon>Fungi</taxon>
        <taxon>Dikarya</taxon>
        <taxon>Ascomycota</taxon>
        <taxon>Pezizomycotina</taxon>
        <taxon>Leotiomycetes</taxon>
        <taxon>Leotiomycetes incertae sedis</taxon>
        <taxon>Myxotrichaceae</taxon>
        <taxon>Oidiodendron</taxon>
    </lineage>
</organism>
<proteinExistence type="predicted"/>
<dbReference type="SUPFAM" id="SSF54768">
    <property type="entry name" value="dsRNA-binding domain-like"/>
    <property type="match status" value="1"/>
</dbReference>
<dbReference type="InterPro" id="IPR014720">
    <property type="entry name" value="dsRBD_dom"/>
</dbReference>
<dbReference type="Pfam" id="PF00035">
    <property type="entry name" value="dsrm"/>
    <property type="match status" value="1"/>
</dbReference>
<dbReference type="CDD" id="cd00048">
    <property type="entry name" value="DSRM_SF"/>
    <property type="match status" value="1"/>
</dbReference>
<reference evidence="3 4" key="1">
    <citation type="submission" date="2014-04" db="EMBL/GenBank/DDBJ databases">
        <authorList>
            <consortium name="DOE Joint Genome Institute"/>
            <person name="Kuo A."/>
            <person name="Martino E."/>
            <person name="Perotto S."/>
            <person name="Kohler A."/>
            <person name="Nagy L.G."/>
            <person name="Floudas D."/>
            <person name="Copeland A."/>
            <person name="Barry K.W."/>
            <person name="Cichocki N."/>
            <person name="Veneault-Fourrey C."/>
            <person name="LaButti K."/>
            <person name="Lindquist E.A."/>
            <person name="Lipzen A."/>
            <person name="Lundell T."/>
            <person name="Morin E."/>
            <person name="Murat C."/>
            <person name="Sun H."/>
            <person name="Tunlid A."/>
            <person name="Henrissat B."/>
            <person name="Grigoriev I.V."/>
            <person name="Hibbett D.S."/>
            <person name="Martin F."/>
            <person name="Nordberg H.P."/>
            <person name="Cantor M.N."/>
            <person name="Hua S.X."/>
        </authorList>
    </citation>
    <scope>NUCLEOTIDE SEQUENCE [LARGE SCALE GENOMIC DNA]</scope>
    <source>
        <strain evidence="3 4">Zn</strain>
    </source>
</reference>
<dbReference type="OrthoDB" id="3429652at2759"/>
<dbReference type="EMBL" id="KN832880">
    <property type="protein sequence ID" value="KIM98583.1"/>
    <property type="molecule type" value="Genomic_DNA"/>
</dbReference>